<protein>
    <submittedName>
        <fullName evidence="1">Uncharacterized protein</fullName>
    </submittedName>
</protein>
<organism evidence="1 2">
    <name type="scientific">Ewingella americana</name>
    <dbReference type="NCBI Taxonomy" id="41202"/>
    <lineage>
        <taxon>Bacteria</taxon>
        <taxon>Pseudomonadati</taxon>
        <taxon>Pseudomonadota</taxon>
        <taxon>Gammaproteobacteria</taxon>
        <taxon>Enterobacterales</taxon>
        <taxon>Yersiniaceae</taxon>
        <taxon>Ewingella</taxon>
    </lineage>
</organism>
<keyword evidence="2" id="KW-1185">Reference proteome</keyword>
<sequence>MGRTHYNPAQPFSPEYTRHTSNCRCVGSPESLTYVSSSGFVHLPPFCNSNYLGFKFLEAVNSLAGIPL</sequence>
<dbReference type="EMBL" id="RCZD01000017">
    <property type="protein sequence ID" value="TPG55828.1"/>
    <property type="molecule type" value="Genomic_DNA"/>
</dbReference>
<dbReference type="Proteomes" id="UP000317663">
    <property type="component" value="Unassembled WGS sequence"/>
</dbReference>
<dbReference type="AlphaFoldDB" id="A0A502G1T7"/>
<gene>
    <name evidence="1" type="ORF">EAH77_22875</name>
</gene>
<reference evidence="1 2" key="1">
    <citation type="journal article" date="2019" name="Environ. Microbiol.">
        <title>Species interactions and distinct microbial communities in high Arctic permafrost affected cryosols are associated with the CH4 and CO2 gas fluxes.</title>
        <authorList>
            <person name="Altshuler I."/>
            <person name="Hamel J."/>
            <person name="Turney S."/>
            <person name="Magnuson E."/>
            <person name="Levesque R."/>
            <person name="Greer C."/>
            <person name="Whyte L.G."/>
        </authorList>
    </citation>
    <scope>NUCLEOTIDE SEQUENCE [LARGE SCALE GENOMIC DNA]</scope>
    <source>
        <strain evidence="1 2">E4</strain>
    </source>
</reference>
<name>A0A502G1T7_9GAMM</name>
<comment type="caution">
    <text evidence="1">The sequence shown here is derived from an EMBL/GenBank/DDBJ whole genome shotgun (WGS) entry which is preliminary data.</text>
</comment>
<proteinExistence type="predicted"/>
<accession>A0A502G1T7</accession>
<evidence type="ECO:0000313" key="1">
    <source>
        <dbReference type="EMBL" id="TPG55828.1"/>
    </source>
</evidence>
<evidence type="ECO:0000313" key="2">
    <source>
        <dbReference type="Proteomes" id="UP000317663"/>
    </source>
</evidence>